<dbReference type="EMBL" id="CAJVCH010550497">
    <property type="protein sequence ID" value="CAG7829199.1"/>
    <property type="molecule type" value="Genomic_DNA"/>
</dbReference>
<protein>
    <submittedName>
        <fullName evidence="1">Uncharacterized protein</fullName>
    </submittedName>
</protein>
<sequence>MCMCAFVEIPSELSWDSMQSNGSRKYDRAKFKEVQNVVVLHFHLPHPRDSVPPCDHLYSSGPANGNSIFIMMFIVREYTIWILLRFKEKMDDGKAPL</sequence>
<evidence type="ECO:0000313" key="2">
    <source>
        <dbReference type="Proteomes" id="UP000708208"/>
    </source>
</evidence>
<evidence type="ECO:0000313" key="1">
    <source>
        <dbReference type="EMBL" id="CAG7829199.1"/>
    </source>
</evidence>
<dbReference type="Proteomes" id="UP000708208">
    <property type="component" value="Unassembled WGS sequence"/>
</dbReference>
<organism evidence="1 2">
    <name type="scientific">Allacma fusca</name>
    <dbReference type="NCBI Taxonomy" id="39272"/>
    <lineage>
        <taxon>Eukaryota</taxon>
        <taxon>Metazoa</taxon>
        <taxon>Ecdysozoa</taxon>
        <taxon>Arthropoda</taxon>
        <taxon>Hexapoda</taxon>
        <taxon>Collembola</taxon>
        <taxon>Symphypleona</taxon>
        <taxon>Sminthuridae</taxon>
        <taxon>Allacma</taxon>
    </lineage>
</organism>
<name>A0A8J2PQ98_9HEXA</name>
<dbReference type="AlphaFoldDB" id="A0A8J2PQ98"/>
<proteinExistence type="predicted"/>
<comment type="caution">
    <text evidence="1">The sequence shown here is derived from an EMBL/GenBank/DDBJ whole genome shotgun (WGS) entry which is preliminary data.</text>
</comment>
<keyword evidence="2" id="KW-1185">Reference proteome</keyword>
<gene>
    <name evidence="1" type="ORF">AFUS01_LOCUS39074</name>
</gene>
<accession>A0A8J2PQ98</accession>
<reference evidence="1" key="1">
    <citation type="submission" date="2021-06" db="EMBL/GenBank/DDBJ databases">
        <authorList>
            <person name="Hodson N. C."/>
            <person name="Mongue J. A."/>
            <person name="Jaron S. K."/>
        </authorList>
    </citation>
    <scope>NUCLEOTIDE SEQUENCE</scope>
</reference>